<gene>
    <name evidence="2" type="ORF">BO70DRAFT_360558</name>
</gene>
<sequence length="216" mass="23039">MGLTPDCFVVRWGSNWGLGSGSGQLAVGSLFGGWGINKAETDNTTLPDSLTLPPSLFFLFLVVHSLCSIGPTLAVRASDDARSKTVLGSKTPRVAGCLAPPSSPSRPIIRSGVGRMALRIREPSQSSCGDGRRYSLALHVSRLRLRIPPPIGQGARSLERKSKKKKSNDGGHSTQVHTTLLCTQQKGREIVKGKSTLISPAQAIPCLIRNNRPIPP</sequence>
<proteinExistence type="predicted"/>
<keyword evidence="3" id="KW-1185">Reference proteome</keyword>
<dbReference type="GeneID" id="37065046"/>
<dbReference type="EMBL" id="MSFL01000007">
    <property type="protein sequence ID" value="PWY86848.1"/>
    <property type="molecule type" value="Genomic_DNA"/>
</dbReference>
<organism evidence="2 3">
    <name type="scientific">Aspergillus heteromorphus CBS 117.55</name>
    <dbReference type="NCBI Taxonomy" id="1448321"/>
    <lineage>
        <taxon>Eukaryota</taxon>
        <taxon>Fungi</taxon>
        <taxon>Dikarya</taxon>
        <taxon>Ascomycota</taxon>
        <taxon>Pezizomycotina</taxon>
        <taxon>Eurotiomycetes</taxon>
        <taxon>Eurotiomycetidae</taxon>
        <taxon>Eurotiales</taxon>
        <taxon>Aspergillaceae</taxon>
        <taxon>Aspergillus</taxon>
        <taxon>Aspergillus subgen. Circumdati</taxon>
    </lineage>
</organism>
<dbReference type="RefSeq" id="XP_025401080.1">
    <property type="nucleotide sequence ID" value="XM_025542809.1"/>
</dbReference>
<reference evidence="2 3" key="1">
    <citation type="submission" date="2016-12" db="EMBL/GenBank/DDBJ databases">
        <title>The genomes of Aspergillus section Nigri reveals drivers in fungal speciation.</title>
        <authorList>
            <consortium name="DOE Joint Genome Institute"/>
            <person name="Vesth T.C."/>
            <person name="Nybo J."/>
            <person name="Theobald S."/>
            <person name="Brandl J."/>
            <person name="Frisvad J.C."/>
            <person name="Nielsen K.F."/>
            <person name="Lyhne E.K."/>
            <person name="Kogle M.E."/>
            <person name="Kuo A."/>
            <person name="Riley R."/>
            <person name="Clum A."/>
            <person name="Nolan M."/>
            <person name="Lipzen A."/>
            <person name="Salamov A."/>
            <person name="Henrissat B."/>
            <person name="Wiebenga A."/>
            <person name="De Vries R.P."/>
            <person name="Grigoriev I.V."/>
            <person name="Mortensen U.H."/>
            <person name="Andersen M.R."/>
            <person name="Baker S.E."/>
        </authorList>
    </citation>
    <scope>NUCLEOTIDE SEQUENCE [LARGE SCALE GENOMIC DNA]</scope>
    <source>
        <strain evidence="2 3">CBS 117.55</strain>
    </source>
</reference>
<dbReference type="AlphaFoldDB" id="A0A317WPN1"/>
<dbReference type="VEuPathDB" id="FungiDB:BO70DRAFT_360558"/>
<comment type="caution">
    <text evidence="2">The sequence shown here is derived from an EMBL/GenBank/DDBJ whole genome shotgun (WGS) entry which is preliminary data.</text>
</comment>
<feature type="region of interest" description="Disordered" evidence="1">
    <location>
        <begin position="148"/>
        <end position="178"/>
    </location>
</feature>
<evidence type="ECO:0000256" key="1">
    <source>
        <dbReference type="SAM" id="MobiDB-lite"/>
    </source>
</evidence>
<name>A0A317WPN1_9EURO</name>
<evidence type="ECO:0000313" key="2">
    <source>
        <dbReference type="EMBL" id="PWY86848.1"/>
    </source>
</evidence>
<evidence type="ECO:0000313" key="3">
    <source>
        <dbReference type="Proteomes" id="UP000247233"/>
    </source>
</evidence>
<accession>A0A317WPN1</accession>
<dbReference type="Proteomes" id="UP000247233">
    <property type="component" value="Unassembled WGS sequence"/>
</dbReference>
<protein>
    <submittedName>
        <fullName evidence="2">Uncharacterized protein</fullName>
    </submittedName>
</protein>